<dbReference type="InterPro" id="IPR020843">
    <property type="entry name" value="ER"/>
</dbReference>
<keyword evidence="1" id="KW-0521">NADP</keyword>
<dbReference type="InterPro" id="IPR002364">
    <property type="entry name" value="Quin_OxRdtase/zeta-crystal_CS"/>
</dbReference>
<dbReference type="GO" id="GO:0003960">
    <property type="term" value="F:quinone reductase (NADPH) activity"/>
    <property type="evidence" value="ECO:0007669"/>
    <property type="project" value="TreeGrafter"/>
</dbReference>
<dbReference type="InterPro" id="IPR013154">
    <property type="entry name" value="ADH-like_N"/>
</dbReference>
<dbReference type="Pfam" id="PF08240">
    <property type="entry name" value="ADH_N"/>
    <property type="match status" value="1"/>
</dbReference>
<dbReference type="InterPro" id="IPR013149">
    <property type="entry name" value="ADH-like_C"/>
</dbReference>
<dbReference type="AlphaFoldDB" id="A0A6J4LRA3"/>
<evidence type="ECO:0000256" key="2">
    <source>
        <dbReference type="ARBA" id="ARBA00023002"/>
    </source>
</evidence>
<dbReference type="Gene3D" id="3.90.180.10">
    <property type="entry name" value="Medium-chain alcohol dehydrogenases, catalytic domain"/>
    <property type="match status" value="1"/>
</dbReference>
<accession>A0A6J4LRA3</accession>
<dbReference type="GO" id="GO:0008270">
    <property type="term" value="F:zinc ion binding"/>
    <property type="evidence" value="ECO:0007669"/>
    <property type="project" value="InterPro"/>
</dbReference>
<dbReference type="PROSITE" id="PS01162">
    <property type="entry name" value="QOR_ZETA_CRYSTAL"/>
    <property type="match status" value="1"/>
</dbReference>
<feature type="domain" description="Enoyl reductase (ER)" evidence="3">
    <location>
        <begin position="10"/>
        <end position="333"/>
    </location>
</feature>
<evidence type="ECO:0000313" key="4">
    <source>
        <dbReference type="EMBL" id="CAA9340019.1"/>
    </source>
</evidence>
<reference evidence="4" key="1">
    <citation type="submission" date="2020-02" db="EMBL/GenBank/DDBJ databases">
        <authorList>
            <person name="Meier V. D."/>
        </authorList>
    </citation>
    <scope>NUCLEOTIDE SEQUENCE</scope>
    <source>
        <strain evidence="4">AVDCRST_MAG93</strain>
    </source>
</reference>
<sequence length="339" mass="35387">MHAVRVHTFGPPDVLVYEEIPMPSPGPGPILIRVEAVAVNYADIMRRSNTPYPFPTTLPYIPGSQVAGVVAQLGADVAGPPVGTPVFALVGSDGSTGYAQFATAAAAQVIPIPPNLGFEEACGLVVAGVSAMLILRDLAGLRPGESILIPGAGGGLGGYAVQIAKLLGAGLVIGAASTVAKREAALAHGAHEVVDYTQPDWPNHVRDLTDGAGVDVVLEASGAKLFAESLPCLGAFGRMVVYGMASRQPLTFDDASILDFFYRPALNQSLHVFNLGLWFGLRPQGAVDALTKLIGYAAAGQVHVPVKLVLPLAQAATAHQMIERRETIGKVILKPWLER</sequence>
<dbReference type="Gene3D" id="3.40.50.720">
    <property type="entry name" value="NAD(P)-binding Rossmann-like Domain"/>
    <property type="match status" value="1"/>
</dbReference>
<dbReference type="EMBL" id="CADCTR010002226">
    <property type="protein sequence ID" value="CAA9340019.1"/>
    <property type="molecule type" value="Genomic_DNA"/>
</dbReference>
<dbReference type="SUPFAM" id="SSF50129">
    <property type="entry name" value="GroES-like"/>
    <property type="match status" value="1"/>
</dbReference>
<evidence type="ECO:0000256" key="1">
    <source>
        <dbReference type="ARBA" id="ARBA00022857"/>
    </source>
</evidence>
<dbReference type="PANTHER" id="PTHR48106:SF13">
    <property type="entry name" value="QUINONE OXIDOREDUCTASE-RELATED"/>
    <property type="match status" value="1"/>
</dbReference>
<proteinExistence type="predicted"/>
<dbReference type="SMART" id="SM00829">
    <property type="entry name" value="PKS_ER"/>
    <property type="match status" value="1"/>
</dbReference>
<protein>
    <recommendedName>
        <fullName evidence="3">Enoyl reductase (ER) domain-containing protein</fullName>
    </recommendedName>
</protein>
<dbReference type="GO" id="GO:0005829">
    <property type="term" value="C:cytosol"/>
    <property type="evidence" value="ECO:0007669"/>
    <property type="project" value="TreeGrafter"/>
</dbReference>
<dbReference type="GO" id="GO:0070402">
    <property type="term" value="F:NADPH binding"/>
    <property type="evidence" value="ECO:0007669"/>
    <property type="project" value="TreeGrafter"/>
</dbReference>
<gene>
    <name evidence="4" type="ORF">AVDCRST_MAG93-6604</name>
</gene>
<dbReference type="InterPro" id="IPR011032">
    <property type="entry name" value="GroES-like_sf"/>
</dbReference>
<evidence type="ECO:0000259" key="3">
    <source>
        <dbReference type="SMART" id="SM00829"/>
    </source>
</evidence>
<dbReference type="SUPFAM" id="SSF51735">
    <property type="entry name" value="NAD(P)-binding Rossmann-fold domains"/>
    <property type="match status" value="1"/>
</dbReference>
<dbReference type="GO" id="GO:0035925">
    <property type="term" value="F:mRNA 3'-UTR AU-rich region binding"/>
    <property type="evidence" value="ECO:0007669"/>
    <property type="project" value="TreeGrafter"/>
</dbReference>
<name>A0A6J4LRA3_9CHLR</name>
<dbReference type="InterPro" id="IPR036291">
    <property type="entry name" value="NAD(P)-bd_dom_sf"/>
</dbReference>
<dbReference type="Pfam" id="PF00107">
    <property type="entry name" value="ADH_zinc_N"/>
    <property type="match status" value="1"/>
</dbReference>
<dbReference type="PANTHER" id="PTHR48106">
    <property type="entry name" value="QUINONE OXIDOREDUCTASE PIG3-RELATED"/>
    <property type="match status" value="1"/>
</dbReference>
<organism evidence="4">
    <name type="scientific">uncultured Chloroflexia bacterium</name>
    <dbReference type="NCBI Taxonomy" id="1672391"/>
    <lineage>
        <taxon>Bacteria</taxon>
        <taxon>Bacillati</taxon>
        <taxon>Chloroflexota</taxon>
        <taxon>Chloroflexia</taxon>
        <taxon>environmental samples</taxon>
    </lineage>
</organism>
<keyword evidence="2" id="KW-0560">Oxidoreductase</keyword>